<organism evidence="7 8">
    <name type="scientific">Riemerella columbipharyngis</name>
    <dbReference type="NCBI Taxonomy" id="1071918"/>
    <lineage>
        <taxon>Bacteria</taxon>
        <taxon>Pseudomonadati</taxon>
        <taxon>Bacteroidota</taxon>
        <taxon>Flavobacteriia</taxon>
        <taxon>Flavobacteriales</taxon>
        <taxon>Weeksellaceae</taxon>
        <taxon>Riemerella</taxon>
    </lineage>
</organism>
<dbReference type="RefSeq" id="WP_092737032.1">
    <property type="nucleotide sequence ID" value="NZ_FNAS01000012.1"/>
</dbReference>
<evidence type="ECO:0000256" key="2">
    <source>
        <dbReference type="ARBA" id="ARBA00022748"/>
    </source>
</evidence>
<evidence type="ECO:0000256" key="3">
    <source>
        <dbReference type="ARBA" id="ARBA00023157"/>
    </source>
</evidence>
<evidence type="ECO:0000256" key="1">
    <source>
        <dbReference type="ARBA" id="ARBA00004196"/>
    </source>
</evidence>
<protein>
    <submittedName>
        <fullName evidence="7">Thioredoxin-like</fullName>
    </submittedName>
</protein>
<evidence type="ECO:0000256" key="5">
    <source>
        <dbReference type="SAM" id="SignalP"/>
    </source>
</evidence>
<keyword evidence="2" id="KW-0201">Cytochrome c-type biogenesis</keyword>
<keyword evidence="8" id="KW-1185">Reference proteome</keyword>
<reference evidence="7 8" key="1">
    <citation type="submission" date="2016-10" db="EMBL/GenBank/DDBJ databases">
        <authorList>
            <person name="de Groot N.N."/>
        </authorList>
    </citation>
    <scope>NUCLEOTIDE SEQUENCE [LARGE SCALE GENOMIC DNA]</scope>
    <source>
        <strain evidence="7 8">DSM 24015</strain>
    </source>
</reference>
<feature type="domain" description="Thioredoxin" evidence="6">
    <location>
        <begin position="27"/>
        <end position="171"/>
    </location>
</feature>
<evidence type="ECO:0000313" key="7">
    <source>
        <dbReference type="EMBL" id="SDE54373.1"/>
    </source>
</evidence>
<feature type="chain" id="PRO_5011557352" evidence="5">
    <location>
        <begin position="19"/>
        <end position="172"/>
    </location>
</feature>
<sequence length="172" mass="19872">MKKIFFAVAASMSLAVMAQETPKVLKTTFSKKALEQKVTTLEGKHTQIKDILEKHKGKIVVLDFWASWCSDCVKAMPKAKELVQKNPDVDFIYLSLDRNETAWKKGIEKHHIENLYNYWFSSGWKNDFNNDIDLNWIPRYIVVNQNSGIAKYYAITPDDPSIQQTIDQLSKN</sequence>
<feature type="signal peptide" evidence="5">
    <location>
        <begin position="1"/>
        <end position="18"/>
    </location>
</feature>
<dbReference type="GO" id="GO:0030313">
    <property type="term" value="C:cell envelope"/>
    <property type="evidence" value="ECO:0007669"/>
    <property type="project" value="UniProtKB-SubCell"/>
</dbReference>
<dbReference type="STRING" id="1071918.SAMN05421544_11237"/>
<evidence type="ECO:0000256" key="4">
    <source>
        <dbReference type="ARBA" id="ARBA00023284"/>
    </source>
</evidence>
<dbReference type="PANTHER" id="PTHR42852">
    <property type="entry name" value="THIOL:DISULFIDE INTERCHANGE PROTEIN DSBE"/>
    <property type="match status" value="1"/>
</dbReference>
<dbReference type="Gene3D" id="3.40.30.10">
    <property type="entry name" value="Glutaredoxin"/>
    <property type="match status" value="1"/>
</dbReference>
<dbReference type="OrthoDB" id="1098640at2"/>
<dbReference type="EMBL" id="FNAS01000012">
    <property type="protein sequence ID" value="SDE54373.1"/>
    <property type="molecule type" value="Genomic_DNA"/>
</dbReference>
<dbReference type="Proteomes" id="UP000198517">
    <property type="component" value="Unassembled WGS sequence"/>
</dbReference>
<gene>
    <name evidence="7" type="ORF">SAMN05421544_11237</name>
</gene>
<dbReference type="PANTHER" id="PTHR42852:SF6">
    <property type="entry name" value="THIOL:DISULFIDE INTERCHANGE PROTEIN DSBE"/>
    <property type="match status" value="1"/>
</dbReference>
<dbReference type="InterPro" id="IPR050553">
    <property type="entry name" value="Thioredoxin_ResA/DsbE_sf"/>
</dbReference>
<dbReference type="PROSITE" id="PS51352">
    <property type="entry name" value="THIOREDOXIN_2"/>
    <property type="match status" value="1"/>
</dbReference>
<dbReference type="CDD" id="cd02966">
    <property type="entry name" value="TlpA_like_family"/>
    <property type="match status" value="1"/>
</dbReference>
<comment type="subcellular location">
    <subcellularLocation>
        <location evidence="1">Cell envelope</location>
    </subcellularLocation>
</comment>
<dbReference type="InterPro" id="IPR036249">
    <property type="entry name" value="Thioredoxin-like_sf"/>
</dbReference>
<evidence type="ECO:0000313" key="8">
    <source>
        <dbReference type="Proteomes" id="UP000198517"/>
    </source>
</evidence>
<dbReference type="InterPro" id="IPR012336">
    <property type="entry name" value="Thioredoxin-like_fold"/>
</dbReference>
<dbReference type="AlphaFoldDB" id="A0A1G7DSB4"/>
<accession>A0A1G7DSB4</accession>
<name>A0A1G7DSB4_9FLAO</name>
<dbReference type="GO" id="GO:0017004">
    <property type="term" value="P:cytochrome complex assembly"/>
    <property type="evidence" value="ECO:0007669"/>
    <property type="project" value="UniProtKB-KW"/>
</dbReference>
<keyword evidence="3" id="KW-1015">Disulfide bond</keyword>
<keyword evidence="5" id="KW-0732">Signal</keyword>
<proteinExistence type="predicted"/>
<dbReference type="Pfam" id="PF13905">
    <property type="entry name" value="Thioredoxin_8"/>
    <property type="match status" value="1"/>
</dbReference>
<dbReference type="SUPFAM" id="SSF52833">
    <property type="entry name" value="Thioredoxin-like"/>
    <property type="match status" value="1"/>
</dbReference>
<keyword evidence="4" id="KW-0676">Redox-active center</keyword>
<evidence type="ECO:0000259" key="6">
    <source>
        <dbReference type="PROSITE" id="PS51352"/>
    </source>
</evidence>
<dbReference type="InterPro" id="IPR013766">
    <property type="entry name" value="Thioredoxin_domain"/>
</dbReference>